<dbReference type="EMBL" id="AYSA01000197">
    <property type="protein sequence ID" value="ESZ95242.1"/>
    <property type="molecule type" value="Genomic_DNA"/>
</dbReference>
<evidence type="ECO:0000313" key="2">
    <source>
        <dbReference type="EMBL" id="ESZ95242.1"/>
    </source>
</evidence>
<evidence type="ECO:0000256" key="1">
    <source>
        <dbReference type="SAM" id="MobiDB-lite"/>
    </source>
</evidence>
<organism evidence="2 3">
    <name type="scientific">Sclerotinia borealis (strain F-4128)</name>
    <dbReference type="NCBI Taxonomy" id="1432307"/>
    <lineage>
        <taxon>Eukaryota</taxon>
        <taxon>Fungi</taxon>
        <taxon>Dikarya</taxon>
        <taxon>Ascomycota</taxon>
        <taxon>Pezizomycotina</taxon>
        <taxon>Leotiomycetes</taxon>
        <taxon>Helotiales</taxon>
        <taxon>Sclerotiniaceae</taxon>
        <taxon>Sclerotinia</taxon>
    </lineage>
</organism>
<comment type="caution">
    <text evidence="2">The sequence shown here is derived from an EMBL/GenBank/DDBJ whole genome shotgun (WGS) entry which is preliminary data.</text>
</comment>
<evidence type="ECO:0000313" key="3">
    <source>
        <dbReference type="Proteomes" id="UP000019487"/>
    </source>
</evidence>
<feature type="region of interest" description="Disordered" evidence="1">
    <location>
        <begin position="68"/>
        <end position="117"/>
    </location>
</feature>
<feature type="compositionally biased region" description="Polar residues" evidence="1">
    <location>
        <begin position="80"/>
        <end position="105"/>
    </location>
</feature>
<gene>
    <name evidence="2" type="ORF">SBOR_4354</name>
</gene>
<reference evidence="2 3" key="1">
    <citation type="journal article" date="2014" name="Genome Announc.">
        <title>Draft genome sequence of Sclerotinia borealis, a psychrophilic plant pathogenic fungus.</title>
        <authorList>
            <person name="Mardanov A.V."/>
            <person name="Beletsky A.V."/>
            <person name="Kadnikov V.V."/>
            <person name="Ignatov A.N."/>
            <person name="Ravin N.V."/>
        </authorList>
    </citation>
    <scope>NUCLEOTIDE SEQUENCE [LARGE SCALE GENOMIC DNA]</scope>
    <source>
        <strain evidence="3">F-4157</strain>
    </source>
</reference>
<proteinExistence type="predicted"/>
<accession>W9CEP5</accession>
<name>W9CEP5_SCLBF</name>
<dbReference type="HOGENOM" id="CLU_2086184_0_0_1"/>
<dbReference type="Proteomes" id="UP000019487">
    <property type="component" value="Unassembled WGS sequence"/>
</dbReference>
<feature type="compositionally biased region" description="Pro residues" evidence="1">
    <location>
        <begin position="107"/>
        <end position="117"/>
    </location>
</feature>
<dbReference type="AlphaFoldDB" id="W9CEP5"/>
<sequence>MTPFHLQPQPGTLTLSPLYLISHPSRVFRQKQDGFREPEVVQYDIGISAETTLYFTITITITGTSHISHRSPKVLDRTKITSPLPNTQTSIKTQDPSRQIPNISYLQPPPTSPTHPV</sequence>
<protein>
    <submittedName>
        <fullName evidence="2">Uncharacterized protein</fullName>
    </submittedName>
</protein>
<keyword evidence="3" id="KW-1185">Reference proteome</keyword>